<sequence length="160" mass="19118">MNTSHYSANLLKYMNTSESYNMNVSIHLTNILTHEHLYIEEPKDVNIKDELCNFISLSPNEITWENLEKLKEYIILYQYPDTSAWSKSYHMSFMHIENIDKENDHLILTKYKKDTFIDSSGEEIIMVDRYAEKLYILRNQSSAYRIWLPFKVYLDTIADK</sequence>
<dbReference type="AlphaFoldDB" id="A0A6C0IW93"/>
<reference evidence="1" key="1">
    <citation type="journal article" date="2020" name="Nature">
        <title>Giant virus diversity and host interactions through global metagenomics.</title>
        <authorList>
            <person name="Schulz F."/>
            <person name="Roux S."/>
            <person name="Paez-Espino D."/>
            <person name="Jungbluth S."/>
            <person name="Walsh D.A."/>
            <person name="Denef V.J."/>
            <person name="McMahon K.D."/>
            <person name="Konstantinidis K.T."/>
            <person name="Eloe-Fadrosh E.A."/>
            <person name="Kyrpides N.C."/>
            <person name="Woyke T."/>
        </authorList>
    </citation>
    <scope>NUCLEOTIDE SEQUENCE</scope>
    <source>
        <strain evidence="1">GVMAG-M-3300024302-11</strain>
    </source>
</reference>
<evidence type="ECO:0000313" key="1">
    <source>
        <dbReference type="EMBL" id="QHT96715.1"/>
    </source>
</evidence>
<organism evidence="1">
    <name type="scientific">viral metagenome</name>
    <dbReference type="NCBI Taxonomy" id="1070528"/>
    <lineage>
        <taxon>unclassified sequences</taxon>
        <taxon>metagenomes</taxon>
        <taxon>organismal metagenomes</taxon>
    </lineage>
</organism>
<dbReference type="EMBL" id="MN740265">
    <property type="protein sequence ID" value="QHT96715.1"/>
    <property type="molecule type" value="Genomic_DNA"/>
</dbReference>
<proteinExistence type="predicted"/>
<name>A0A6C0IW93_9ZZZZ</name>
<accession>A0A6C0IW93</accession>
<protein>
    <submittedName>
        <fullName evidence="1">Uncharacterized protein</fullName>
    </submittedName>
</protein>